<keyword evidence="2" id="KW-1185">Reference proteome</keyword>
<evidence type="ECO:0000313" key="1">
    <source>
        <dbReference type="EMBL" id="KAI4378736.1"/>
    </source>
</evidence>
<dbReference type="Proteomes" id="UP001057402">
    <property type="component" value="Chromosome 4"/>
</dbReference>
<organism evidence="1 2">
    <name type="scientific">Melastoma candidum</name>
    <dbReference type="NCBI Taxonomy" id="119954"/>
    <lineage>
        <taxon>Eukaryota</taxon>
        <taxon>Viridiplantae</taxon>
        <taxon>Streptophyta</taxon>
        <taxon>Embryophyta</taxon>
        <taxon>Tracheophyta</taxon>
        <taxon>Spermatophyta</taxon>
        <taxon>Magnoliopsida</taxon>
        <taxon>eudicotyledons</taxon>
        <taxon>Gunneridae</taxon>
        <taxon>Pentapetalae</taxon>
        <taxon>rosids</taxon>
        <taxon>malvids</taxon>
        <taxon>Myrtales</taxon>
        <taxon>Melastomataceae</taxon>
        <taxon>Melastomatoideae</taxon>
        <taxon>Melastomateae</taxon>
        <taxon>Melastoma</taxon>
    </lineage>
</organism>
<gene>
    <name evidence="1" type="ORF">MLD38_016174</name>
</gene>
<name>A0ACB9RHV5_9MYRT</name>
<reference evidence="2" key="1">
    <citation type="journal article" date="2023" name="Front. Plant Sci.">
        <title>Chromosomal-level genome assembly of Melastoma candidum provides insights into trichome evolution.</title>
        <authorList>
            <person name="Zhong Y."/>
            <person name="Wu W."/>
            <person name="Sun C."/>
            <person name="Zou P."/>
            <person name="Liu Y."/>
            <person name="Dai S."/>
            <person name="Zhou R."/>
        </authorList>
    </citation>
    <scope>NUCLEOTIDE SEQUENCE [LARGE SCALE GENOMIC DNA]</scope>
</reference>
<sequence>MAALVFLILLHHHPPLSPPGKLTLQEKSRLGSTPPSCHNKCNICHPCMAVQVPSTPFQKSRAASSGDAVVDEKPSSSRATTTTSGSISEYIDPSPSNNKPVGWKCSCGNHFYDP</sequence>
<dbReference type="EMBL" id="CM042883">
    <property type="protein sequence ID" value="KAI4378736.1"/>
    <property type="molecule type" value="Genomic_DNA"/>
</dbReference>
<comment type="caution">
    <text evidence="1">The sequence shown here is derived from an EMBL/GenBank/DDBJ whole genome shotgun (WGS) entry which is preliminary data.</text>
</comment>
<accession>A0ACB9RHV5</accession>
<protein>
    <submittedName>
        <fullName evidence="1">Uncharacterized protein</fullName>
    </submittedName>
</protein>
<evidence type="ECO:0000313" key="2">
    <source>
        <dbReference type="Proteomes" id="UP001057402"/>
    </source>
</evidence>
<proteinExistence type="predicted"/>